<organism evidence="1 2">
    <name type="scientific">Rhizophlyctis rosea</name>
    <dbReference type="NCBI Taxonomy" id="64517"/>
    <lineage>
        <taxon>Eukaryota</taxon>
        <taxon>Fungi</taxon>
        <taxon>Fungi incertae sedis</taxon>
        <taxon>Chytridiomycota</taxon>
        <taxon>Chytridiomycota incertae sedis</taxon>
        <taxon>Chytridiomycetes</taxon>
        <taxon>Rhizophlyctidales</taxon>
        <taxon>Rhizophlyctidaceae</taxon>
        <taxon>Rhizophlyctis</taxon>
    </lineage>
</organism>
<proteinExistence type="predicted"/>
<gene>
    <name evidence="1" type="ORF">HK097_006932</name>
</gene>
<protein>
    <submittedName>
        <fullName evidence="1">Uncharacterized protein</fullName>
    </submittedName>
</protein>
<comment type="caution">
    <text evidence="1">The sequence shown here is derived from an EMBL/GenBank/DDBJ whole genome shotgun (WGS) entry which is preliminary data.</text>
</comment>
<dbReference type="Proteomes" id="UP001212841">
    <property type="component" value="Unassembled WGS sequence"/>
</dbReference>
<name>A0AAD5X9M5_9FUNG</name>
<keyword evidence="2" id="KW-1185">Reference proteome</keyword>
<reference evidence="1" key="1">
    <citation type="submission" date="2020-05" db="EMBL/GenBank/DDBJ databases">
        <title>Phylogenomic resolution of chytrid fungi.</title>
        <authorList>
            <person name="Stajich J.E."/>
            <person name="Amses K."/>
            <person name="Simmons R."/>
            <person name="Seto K."/>
            <person name="Myers J."/>
            <person name="Bonds A."/>
            <person name="Quandt C.A."/>
            <person name="Barry K."/>
            <person name="Liu P."/>
            <person name="Grigoriev I."/>
            <person name="Longcore J.E."/>
            <person name="James T.Y."/>
        </authorList>
    </citation>
    <scope>NUCLEOTIDE SEQUENCE</scope>
    <source>
        <strain evidence="1">JEL0318</strain>
    </source>
</reference>
<evidence type="ECO:0000313" key="2">
    <source>
        <dbReference type="Proteomes" id="UP001212841"/>
    </source>
</evidence>
<sequence>MRLNPDDHILDVVANFEMDPRAADDTPLDASADKWRNTPSQPWKFVLKRGNLLPGHKWTDDEDLRYTYQQVCQEFWRFKNATATDMIQVASESREPYCPPDDIPEMEKLIAAKNMEATIQAALKWPMYFCVMFPVQERHFNIPQAELIVDHHGIHVVDIGDFSKVELTCKYDDAEVGPCAEGYINLGLNGVEYQFITKV</sequence>
<dbReference type="AlphaFoldDB" id="A0AAD5X9M5"/>
<dbReference type="EMBL" id="JADGJD010000033">
    <property type="protein sequence ID" value="KAJ3056441.1"/>
    <property type="molecule type" value="Genomic_DNA"/>
</dbReference>
<evidence type="ECO:0000313" key="1">
    <source>
        <dbReference type="EMBL" id="KAJ3056441.1"/>
    </source>
</evidence>
<accession>A0AAD5X9M5</accession>